<dbReference type="AlphaFoldDB" id="A0AAE0G9H6"/>
<name>A0AAE0G9H6_9CHLO</name>
<accession>A0AAE0G9H6</accession>
<keyword evidence="1" id="KW-0732">Signal</keyword>
<feature type="signal peptide" evidence="1">
    <location>
        <begin position="1"/>
        <end position="20"/>
    </location>
</feature>
<organism evidence="2 3">
    <name type="scientific">Cymbomonas tetramitiformis</name>
    <dbReference type="NCBI Taxonomy" id="36881"/>
    <lineage>
        <taxon>Eukaryota</taxon>
        <taxon>Viridiplantae</taxon>
        <taxon>Chlorophyta</taxon>
        <taxon>Pyramimonadophyceae</taxon>
        <taxon>Pyramimonadales</taxon>
        <taxon>Pyramimonadaceae</taxon>
        <taxon>Cymbomonas</taxon>
    </lineage>
</organism>
<protein>
    <submittedName>
        <fullName evidence="2">Uncharacterized protein</fullName>
    </submittedName>
</protein>
<evidence type="ECO:0000256" key="1">
    <source>
        <dbReference type="SAM" id="SignalP"/>
    </source>
</evidence>
<keyword evidence="3" id="KW-1185">Reference proteome</keyword>
<dbReference type="EMBL" id="LGRX02008233">
    <property type="protein sequence ID" value="KAK3273825.1"/>
    <property type="molecule type" value="Genomic_DNA"/>
</dbReference>
<dbReference type="Proteomes" id="UP001190700">
    <property type="component" value="Unassembled WGS sequence"/>
</dbReference>
<feature type="chain" id="PRO_5041988769" evidence="1">
    <location>
        <begin position="21"/>
        <end position="98"/>
    </location>
</feature>
<sequence>MRRLRCLLHLCHIQLQATHSTPAPPGGDRGLQALKLLDGAGSQSWGSSVNMELAMQMQQSMPQDSAEGNDGPKARRFVQVDAPESQLWAPAMQATVLQ</sequence>
<evidence type="ECO:0000313" key="3">
    <source>
        <dbReference type="Proteomes" id="UP001190700"/>
    </source>
</evidence>
<evidence type="ECO:0000313" key="2">
    <source>
        <dbReference type="EMBL" id="KAK3273825.1"/>
    </source>
</evidence>
<gene>
    <name evidence="2" type="ORF">CYMTET_17956</name>
</gene>
<proteinExistence type="predicted"/>
<comment type="caution">
    <text evidence="2">The sequence shown here is derived from an EMBL/GenBank/DDBJ whole genome shotgun (WGS) entry which is preliminary data.</text>
</comment>
<reference evidence="2 3" key="1">
    <citation type="journal article" date="2015" name="Genome Biol. Evol.">
        <title>Comparative Genomics of a Bacterivorous Green Alga Reveals Evolutionary Causalities and Consequences of Phago-Mixotrophic Mode of Nutrition.</title>
        <authorList>
            <person name="Burns J.A."/>
            <person name="Paasch A."/>
            <person name="Narechania A."/>
            <person name="Kim E."/>
        </authorList>
    </citation>
    <scope>NUCLEOTIDE SEQUENCE [LARGE SCALE GENOMIC DNA]</scope>
    <source>
        <strain evidence="2 3">PLY_AMNH</strain>
    </source>
</reference>